<accession>A0A9W6VXG5</accession>
<evidence type="ECO:0000313" key="3">
    <source>
        <dbReference type="Proteomes" id="UP001165074"/>
    </source>
</evidence>
<feature type="compositionally biased region" description="Basic and acidic residues" evidence="1">
    <location>
        <begin position="13"/>
        <end position="22"/>
    </location>
</feature>
<name>A0A9W6VXG5_9ACTN</name>
<proteinExistence type="predicted"/>
<gene>
    <name evidence="2" type="ORF">Airi02_005590</name>
</gene>
<evidence type="ECO:0000313" key="2">
    <source>
        <dbReference type="EMBL" id="GLY82627.1"/>
    </source>
</evidence>
<organism evidence="2 3">
    <name type="scientific">Actinoallomurus iriomotensis</name>
    <dbReference type="NCBI Taxonomy" id="478107"/>
    <lineage>
        <taxon>Bacteria</taxon>
        <taxon>Bacillati</taxon>
        <taxon>Actinomycetota</taxon>
        <taxon>Actinomycetes</taxon>
        <taxon>Streptosporangiales</taxon>
        <taxon>Thermomonosporaceae</taxon>
        <taxon>Actinoallomurus</taxon>
    </lineage>
</organism>
<comment type="caution">
    <text evidence="2">The sequence shown here is derived from an EMBL/GenBank/DDBJ whole genome shotgun (WGS) entry which is preliminary data.</text>
</comment>
<reference evidence="2" key="1">
    <citation type="submission" date="2023-03" db="EMBL/GenBank/DDBJ databases">
        <title>Actinoallomurus iriomotensis NBRC 103684.</title>
        <authorList>
            <person name="Ichikawa N."/>
            <person name="Sato H."/>
            <person name="Tonouchi N."/>
        </authorList>
    </citation>
    <scope>NUCLEOTIDE SEQUENCE</scope>
    <source>
        <strain evidence="2">NBRC 103684</strain>
    </source>
</reference>
<evidence type="ECO:0000256" key="1">
    <source>
        <dbReference type="SAM" id="MobiDB-lite"/>
    </source>
</evidence>
<dbReference type="EMBL" id="BSTK01000001">
    <property type="protein sequence ID" value="GLY82627.1"/>
    <property type="molecule type" value="Genomic_DNA"/>
</dbReference>
<protein>
    <submittedName>
        <fullName evidence="2">Uncharacterized protein</fullName>
    </submittedName>
</protein>
<sequence>MGPVGARRTGRRAWHEGSRDPAARPGVTAASPEAGEGMRTVKWHLMRQAAAVRGVIGITVPTRFSGEFIRVRSALRLDGRS</sequence>
<dbReference type="AlphaFoldDB" id="A0A9W6VXG5"/>
<keyword evidence="3" id="KW-1185">Reference proteome</keyword>
<dbReference type="Proteomes" id="UP001165074">
    <property type="component" value="Unassembled WGS sequence"/>
</dbReference>
<feature type="region of interest" description="Disordered" evidence="1">
    <location>
        <begin position="1"/>
        <end position="35"/>
    </location>
</feature>